<dbReference type="RefSeq" id="WP_072916094.1">
    <property type="nucleotide sequence ID" value="NZ_FRAR01000023.1"/>
</dbReference>
<feature type="transmembrane region" description="Helical" evidence="6">
    <location>
        <begin position="9"/>
        <end position="28"/>
    </location>
</feature>
<keyword evidence="2" id="KW-1003">Cell membrane</keyword>
<dbReference type="InterPro" id="IPR015867">
    <property type="entry name" value="N-reg_PII/ATP_PRibTrfase_C"/>
</dbReference>
<evidence type="ECO:0000256" key="6">
    <source>
        <dbReference type="SAM" id="Phobius"/>
    </source>
</evidence>
<name>A0A1M6V6W2_9FIRM</name>
<dbReference type="Proteomes" id="UP000183997">
    <property type="component" value="Unassembled WGS sequence"/>
</dbReference>
<keyword evidence="4 6" id="KW-1133">Transmembrane helix</keyword>
<proteinExistence type="predicted"/>
<sequence>MFLRWLKDYLGVTIGVILTAIALDAFLVPAKIAAGGLSGVATILYHMFQWPVGLVMLVLNIPLFIWSILRLGWRYTVNSIFGTVALSVFVDLLVPYIPVVTEDLLLASLYGGVLMGIGLGMVFRFNSTTGGTELLAAILRTYVGINIGQLLFIIDGIVVLWAGLVFRSAELAMYALITIFLASWIIDLVIEGFSSAKAFMIITKRADAISQAIIKELDRSATSWKARGMYSGSEQEVLISVVGRSEVTRLKKIVREEDPIAFIILADVHEVLGEGFKELEPQNKQ</sequence>
<feature type="transmembrane region" description="Helical" evidence="6">
    <location>
        <begin position="171"/>
        <end position="190"/>
    </location>
</feature>
<organism evidence="8 9">
    <name type="scientific">Desulforamulus aeronauticus DSM 10349</name>
    <dbReference type="NCBI Taxonomy" id="1121421"/>
    <lineage>
        <taxon>Bacteria</taxon>
        <taxon>Bacillati</taxon>
        <taxon>Bacillota</taxon>
        <taxon>Clostridia</taxon>
        <taxon>Eubacteriales</taxon>
        <taxon>Peptococcaceae</taxon>
        <taxon>Desulforamulus</taxon>
    </lineage>
</organism>
<dbReference type="Pfam" id="PF10035">
    <property type="entry name" value="DUF2179"/>
    <property type="match status" value="1"/>
</dbReference>
<dbReference type="PIRSF" id="PIRSF006483">
    <property type="entry name" value="Membrane_protein_YitT"/>
    <property type="match status" value="1"/>
</dbReference>
<dbReference type="Gene3D" id="3.30.70.120">
    <property type="match status" value="1"/>
</dbReference>
<dbReference type="PANTHER" id="PTHR33545:SF9">
    <property type="entry name" value="UPF0750 MEMBRANE PROTEIN YITE"/>
    <property type="match status" value="1"/>
</dbReference>
<dbReference type="Pfam" id="PF02588">
    <property type="entry name" value="YitT_membrane"/>
    <property type="match status" value="1"/>
</dbReference>
<feature type="transmembrane region" description="Helical" evidence="6">
    <location>
        <begin position="143"/>
        <end position="165"/>
    </location>
</feature>
<dbReference type="STRING" id="1121421.SAMN02745123_03076"/>
<evidence type="ECO:0000256" key="1">
    <source>
        <dbReference type="ARBA" id="ARBA00004651"/>
    </source>
</evidence>
<reference evidence="9" key="1">
    <citation type="submission" date="2016-11" db="EMBL/GenBank/DDBJ databases">
        <authorList>
            <person name="Varghese N."/>
            <person name="Submissions S."/>
        </authorList>
    </citation>
    <scope>NUCLEOTIDE SEQUENCE [LARGE SCALE GENOMIC DNA]</scope>
    <source>
        <strain evidence="9">DSM 10349</strain>
    </source>
</reference>
<evidence type="ECO:0000256" key="4">
    <source>
        <dbReference type="ARBA" id="ARBA00022989"/>
    </source>
</evidence>
<dbReference type="OrthoDB" id="9779786at2"/>
<evidence type="ECO:0000313" key="8">
    <source>
        <dbReference type="EMBL" id="SHK77144.1"/>
    </source>
</evidence>
<dbReference type="AlphaFoldDB" id="A0A1M6V6W2"/>
<dbReference type="EMBL" id="FRAR01000023">
    <property type="protein sequence ID" value="SHK77144.1"/>
    <property type="molecule type" value="Genomic_DNA"/>
</dbReference>
<dbReference type="PANTHER" id="PTHR33545">
    <property type="entry name" value="UPF0750 MEMBRANE PROTEIN YITT-RELATED"/>
    <property type="match status" value="1"/>
</dbReference>
<evidence type="ECO:0000313" key="9">
    <source>
        <dbReference type="Proteomes" id="UP000183997"/>
    </source>
</evidence>
<dbReference type="InterPro" id="IPR019264">
    <property type="entry name" value="DUF2179"/>
</dbReference>
<gene>
    <name evidence="8" type="ORF">SAMN02745123_03076</name>
</gene>
<protein>
    <submittedName>
        <fullName evidence="8">Uncharacterized membrane-anchored protein YitT, contains DUF161 and DUF2179 domains</fullName>
    </submittedName>
</protein>
<dbReference type="CDD" id="cd16380">
    <property type="entry name" value="YitT_C"/>
    <property type="match status" value="1"/>
</dbReference>
<evidence type="ECO:0000256" key="3">
    <source>
        <dbReference type="ARBA" id="ARBA00022692"/>
    </source>
</evidence>
<keyword evidence="5 6" id="KW-0472">Membrane</keyword>
<accession>A0A1M6V6W2</accession>
<dbReference type="GO" id="GO:0005886">
    <property type="term" value="C:plasma membrane"/>
    <property type="evidence" value="ECO:0007669"/>
    <property type="project" value="UniProtKB-SubCell"/>
</dbReference>
<evidence type="ECO:0000256" key="2">
    <source>
        <dbReference type="ARBA" id="ARBA00022475"/>
    </source>
</evidence>
<evidence type="ECO:0000259" key="7">
    <source>
        <dbReference type="Pfam" id="PF10035"/>
    </source>
</evidence>
<feature type="transmembrane region" description="Helical" evidence="6">
    <location>
        <begin position="76"/>
        <end position="98"/>
    </location>
</feature>
<dbReference type="InterPro" id="IPR051461">
    <property type="entry name" value="UPF0750_membrane"/>
</dbReference>
<dbReference type="InterPro" id="IPR003740">
    <property type="entry name" value="YitT"/>
</dbReference>
<feature type="transmembrane region" description="Helical" evidence="6">
    <location>
        <begin position="48"/>
        <end position="69"/>
    </location>
</feature>
<evidence type="ECO:0000256" key="5">
    <source>
        <dbReference type="ARBA" id="ARBA00023136"/>
    </source>
</evidence>
<keyword evidence="3 6" id="KW-0812">Transmembrane</keyword>
<keyword evidence="9" id="KW-1185">Reference proteome</keyword>
<feature type="transmembrane region" description="Helical" evidence="6">
    <location>
        <begin position="104"/>
        <end position="123"/>
    </location>
</feature>
<feature type="domain" description="DUF2179" evidence="7">
    <location>
        <begin position="219"/>
        <end position="273"/>
    </location>
</feature>
<comment type="subcellular location">
    <subcellularLocation>
        <location evidence="1">Cell membrane</location>
        <topology evidence="1">Multi-pass membrane protein</topology>
    </subcellularLocation>
</comment>